<name>A0A840A134_9CAUL</name>
<dbReference type="EMBL" id="JACIDK010000004">
    <property type="protein sequence ID" value="MBB3892326.1"/>
    <property type="molecule type" value="Genomic_DNA"/>
</dbReference>
<evidence type="ECO:0000313" key="7">
    <source>
        <dbReference type="Proteomes" id="UP000530564"/>
    </source>
</evidence>
<protein>
    <submittedName>
        <fullName evidence="6">DNA-binding transcriptional LysR family regulator</fullName>
    </submittedName>
</protein>
<dbReference type="GO" id="GO:0043565">
    <property type="term" value="F:sequence-specific DNA binding"/>
    <property type="evidence" value="ECO:0007669"/>
    <property type="project" value="TreeGrafter"/>
</dbReference>
<evidence type="ECO:0000313" key="6">
    <source>
        <dbReference type="EMBL" id="MBB3892326.1"/>
    </source>
</evidence>
<dbReference type="InterPro" id="IPR036388">
    <property type="entry name" value="WH-like_DNA-bd_sf"/>
</dbReference>
<dbReference type="InterPro" id="IPR058163">
    <property type="entry name" value="LysR-type_TF_proteobact-type"/>
</dbReference>
<evidence type="ECO:0000256" key="2">
    <source>
        <dbReference type="ARBA" id="ARBA00023015"/>
    </source>
</evidence>
<dbReference type="SUPFAM" id="SSF46785">
    <property type="entry name" value="Winged helix' DNA-binding domain"/>
    <property type="match status" value="1"/>
</dbReference>
<dbReference type="InterPro" id="IPR036390">
    <property type="entry name" value="WH_DNA-bd_sf"/>
</dbReference>
<comment type="caution">
    <text evidence="6">The sequence shown here is derived from an EMBL/GenBank/DDBJ whole genome shotgun (WGS) entry which is preliminary data.</text>
</comment>
<organism evidence="6 7">
    <name type="scientific">Phenylobacterium haematophilum</name>
    <dbReference type="NCBI Taxonomy" id="98513"/>
    <lineage>
        <taxon>Bacteria</taxon>
        <taxon>Pseudomonadati</taxon>
        <taxon>Pseudomonadota</taxon>
        <taxon>Alphaproteobacteria</taxon>
        <taxon>Caulobacterales</taxon>
        <taxon>Caulobacteraceae</taxon>
        <taxon>Phenylobacterium</taxon>
    </lineage>
</organism>
<comment type="similarity">
    <text evidence="1">Belongs to the LysR transcriptional regulatory family.</text>
</comment>
<feature type="domain" description="HTH lysR-type" evidence="5">
    <location>
        <begin position="2"/>
        <end position="59"/>
    </location>
</feature>
<dbReference type="Pfam" id="PF03466">
    <property type="entry name" value="LysR_substrate"/>
    <property type="match status" value="1"/>
</dbReference>
<dbReference type="Gene3D" id="1.10.10.10">
    <property type="entry name" value="Winged helix-like DNA-binding domain superfamily/Winged helix DNA-binding domain"/>
    <property type="match status" value="1"/>
</dbReference>
<dbReference type="GO" id="GO:0003700">
    <property type="term" value="F:DNA-binding transcription factor activity"/>
    <property type="evidence" value="ECO:0007669"/>
    <property type="project" value="InterPro"/>
</dbReference>
<dbReference type="Proteomes" id="UP000530564">
    <property type="component" value="Unassembled WGS sequence"/>
</dbReference>
<keyword evidence="7" id="KW-1185">Reference proteome</keyword>
<dbReference type="PROSITE" id="PS50931">
    <property type="entry name" value="HTH_LYSR"/>
    <property type="match status" value="1"/>
</dbReference>
<dbReference type="Pfam" id="PF00126">
    <property type="entry name" value="HTH_1"/>
    <property type="match status" value="1"/>
</dbReference>
<dbReference type="AlphaFoldDB" id="A0A840A134"/>
<dbReference type="GO" id="GO:0006351">
    <property type="term" value="P:DNA-templated transcription"/>
    <property type="evidence" value="ECO:0007669"/>
    <property type="project" value="TreeGrafter"/>
</dbReference>
<gene>
    <name evidence="6" type="ORF">GGQ61_003059</name>
</gene>
<dbReference type="FunFam" id="1.10.10.10:FF:000001">
    <property type="entry name" value="LysR family transcriptional regulator"/>
    <property type="match status" value="1"/>
</dbReference>
<dbReference type="RefSeq" id="WP_183774368.1">
    <property type="nucleotide sequence ID" value="NZ_JACIDK010000004.1"/>
</dbReference>
<dbReference type="CDD" id="cd08422">
    <property type="entry name" value="PBP2_CrgA_like"/>
    <property type="match status" value="1"/>
</dbReference>
<proteinExistence type="inferred from homology"/>
<dbReference type="PANTHER" id="PTHR30537">
    <property type="entry name" value="HTH-TYPE TRANSCRIPTIONAL REGULATOR"/>
    <property type="match status" value="1"/>
</dbReference>
<dbReference type="Gene3D" id="3.40.190.290">
    <property type="match status" value="1"/>
</dbReference>
<evidence type="ECO:0000256" key="3">
    <source>
        <dbReference type="ARBA" id="ARBA00023125"/>
    </source>
</evidence>
<sequence>MLDLEDIQAFAEVAEAQSFGRAGQRLGLSKSMISRRVARLEAELGTQLLSRTTRGVSVTEAGIEFKERADRVLAELEAARDDLAQRGEEIVGSLRISAPLSFGMTHLSAVLAELAVRHPKLHVEVSYSDRFVDLIGERYDAAVRIGVLEDSSLVARKIAPIRAAAIASPAFLEAHGVPERPEDLDGLPAVMSGSEVWRFQDGKRTITVRPEGRFKADNGPAILTAAVAGLGVAMLPTFLVGPSIDKGEVVPLLLDFPAPPLGLYVVRPPPAAHMSGKVRALTELMLEKFGGEPFWDACYARRVAEGLPV</sequence>
<evidence type="ECO:0000256" key="1">
    <source>
        <dbReference type="ARBA" id="ARBA00009437"/>
    </source>
</evidence>
<dbReference type="SUPFAM" id="SSF53850">
    <property type="entry name" value="Periplasmic binding protein-like II"/>
    <property type="match status" value="1"/>
</dbReference>
<evidence type="ECO:0000256" key="4">
    <source>
        <dbReference type="ARBA" id="ARBA00023163"/>
    </source>
</evidence>
<dbReference type="InterPro" id="IPR000847">
    <property type="entry name" value="LysR_HTH_N"/>
</dbReference>
<dbReference type="PRINTS" id="PR00039">
    <property type="entry name" value="HTHLYSR"/>
</dbReference>
<keyword evidence="2" id="KW-0805">Transcription regulation</keyword>
<evidence type="ECO:0000259" key="5">
    <source>
        <dbReference type="PROSITE" id="PS50931"/>
    </source>
</evidence>
<accession>A0A840A134</accession>
<dbReference type="InterPro" id="IPR005119">
    <property type="entry name" value="LysR_subst-bd"/>
</dbReference>
<keyword evidence="3 6" id="KW-0238">DNA-binding</keyword>
<dbReference type="PANTHER" id="PTHR30537:SF81">
    <property type="entry name" value="TRANSCRIPTIONAL REGULATOR-RELATED"/>
    <property type="match status" value="1"/>
</dbReference>
<keyword evidence="4" id="KW-0804">Transcription</keyword>
<reference evidence="6 7" key="1">
    <citation type="submission" date="2020-08" db="EMBL/GenBank/DDBJ databases">
        <title>Genomic Encyclopedia of Type Strains, Phase IV (KMG-IV): sequencing the most valuable type-strain genomes for metagenomic binning, comparative biology and taxonomic classification.</title>
        <authorList>
            <person name="Goeker M."/>
        </authorList>
    </citation>
    <scope>NUCLEOTIDE SEQUENCE [LARGE SCALE GENOMIC DNA]</scope>
    <source>
        <strain evidence="6 7">DSM 21793</strain>
    </source>
</reference>